<comment type="caution">
    <text evidence="2">The sequence shown here is derived from an EMBL/GenBank/DDBJ whole genome shotgun (WGS) entry which is preliminary data.</text>
</comment>
<feature type="region of interest" description="Disordered" evidence="1">
    <location>
        <begin position="356"/>
        <end position="414"/>
    </location>
</feature>
<dbReference type="OrthoDB" id="6116987at2759"/>
<reference evidence="2" key="1">
    <citation type="journal article" date="2019" name="bioRxiv">
        <title>The Genome of the Zebra Mussel, Dreissena polymorpha: A Resource for Invasive Species Research.</title>
        <authorList>
            <person name="McCartney M.A."/>
            <person name="Auch B."/>
            <person name="Kono T."/>
            <person name="Mallez S."/>
            <person name="Zhang Y."/>
            <person name="Obille A."/>
            <person name="Becker A."/>
            <person name="Abrahante J.E."/>
            <person name="Garbe J."/>
            <person name="Badalamenti J.P."/>
            <person name="Herman A."/>
            <person name="Mangelson H."/>
            <person name="Liachko I."/>
            <person name="Sullivan S."/>
            <person name="Sone E.D."/>
            <person name="Koren S."/>
            <person name="Silverstein K.A.T."/>
            <person name="Beckman K.B."/>
            <person name="Gohl D.M."/>
        </authorList>
    </citation>
    <scope>NUCLEOTIDE SEQUENCE</scope>
    <source>
        <strain evidence="2">Duluth1</strain>
        <tissue evidence="2">Whole animal</tissue>
    </source>
</reference>
<dbReference type="EMBL" id="JAIWYP010000008">
    <property type="protein sequence ID" value="KAH3785976.1"/>
    <property type="molecule type" value="Genomic_DNA"/>
</dbReference>
<accession>A0A9D4IS06</accession>
<organism evidence="2 3">
    <name type="scientific">Dreissena polymorpha</name>
    <name type="common">Zebra mussel</name>
    <name type="synonym">Mytilus polymorpha</name>
    <dbReference type="NCBI Taxonomy" id="45954"/>
    <lineage>
        <taxon>Eukaryota</taxon>
        <taxon>Metazoa</taxon>
        <taxon>Spiralia</taxon>
        <taxon>Lophotrochozoa</taxon>
        <taxon>Mollusca</taxon>
        <taxon>Bivalvia</taxon>
        <taxon>Autobranchia</taxon>
        <taxon>Heteroconchia</taxon>
        <taxon>Euheterodonta</taxon>
        <taxon>Imparidentia</taxon>
        <taxon>Neoheterodontei</taxon>
        <taxon>Myida</taxon>
        <taxon>Dreissenoidea</taxon>
        <taxon>Dreissenidae</taxon>
        <taxon>Dreissena</taxon>
    </lineage>
</organism>
<dbReference type="AlphaFoldDB" id="A0A9D4IS06"/>
<evidence type="ECO:0000313" key="3">
    <source>
        <dbReference type="Proteomes" id="UP000828390"/>
    </source>
</evidence>
<name>A0A9D4IS06_DREPO</name>
<dbReference type="Proteomes" id="UP000828390">
    <property type="component" value="Unassembled WGS sequence"/>
</dbReference>
<evidence type="ECO:0000256" key="1">
    <source>
        <dbReference type="SAM" id="MobiDB-lite"/>
    </source>
</evidence>
<feature type="region of interest" description="Disordered" evidence="1">
    <location>
        <begin position="35"/>
        <end position="95"/>
    </location>
</feature>
<sequence length="565" mass="62821">MSTVQTWTLWQRLPPRYQLTTKTFVDDADEQFAVGSSSDRTLTPKKVASPRPFSARAGGPQNESRPQSRRGIHSSKRDADAQKAPSGGNQHSSALSENFMLSSNVTEDARAELSNSLIQTKNAASFPKRNSDYVTTFQKQRRVNSARRRFAEAPVTTKISATHLLADGATSPRAHTAPVFPVTSAETLKTSKQKQMHTTPPSQEAKHVFIRQNSIKQTKYTTEPSKVDIFQFDDAKSMSSGSSGIVNARDLDLKQSKAKKYVVQDTSRATVYIDNGKVMYFGKSRHDLTQFLKTQTLRADRGNCFLAELRRDYLKHPKYETGGAHKLRKTFETDPRRIAHERVDYNRRVEHILSYYDENNPYGTPQSRPNSGQRSKSPQGSRFKGLSLTPAAAAPSRPPSRASSPVPEITDPASGDFILLNKQSKLHERQFYLRTPGMQHTGNSNADTEKCKCSMCRMELQMALVTGVGPGLKVTAKNIIFDQKDTRKEEMTPGSTYISRTMNSKTAGQRVTFQQPENSTKGKASDFRVTINCKLPEVAVSESGFESSRTVDGASTCPDDVENTT</sequence>
<feature type="compositionally biased region" description="Polar residues" evidence="1">
    <location>
        <begin position="361"/>
        <end position="380"/>
    </location>
</feature>
<protein>
    <submittedName>
        <fullName evidence="2">Uncharacterized protein</fullName>
    </submittedName>
</protein>
<feature type="region of interest" description="Disordered" evidence="1">
    <location>
        <begin position="542"/>
        <end position="565"/>
    </location>
</feature>
<keyword evidence="3" id="KW-1185">Reference proteome</keyword>
<gene>
    <name evidence="2" type="ORF">DPMN_164072</name>
</gene>
<proteinExistence type="predicted"/>
<feature type="compositionally biased region" description="Low complexity" evidence="1">
    <location>
        <begin position="390"/>
        <end position="405"/>
    </location>
</feature>
<evidence type="ECO:0000313" key="2">
    <source>
        <dbReference type="EMBL" id="KAH3785976.1"/>
    </source>
</evidence>
<reference evidence="2" key="2">
    <citation type="submission" date="2020-11" db="EMBL/GenBank/DDBJ databases">
        <authorList>
            <person name="McCartney M.A."/>
            <person name="Auch B."/>
            <person name="Kono T."/>
            <person name="Mallez S."/>
            <person name="Becker A."/>
            <person name="Gohl D.M."/>
            <person name="Silverstein K.A.T."/>
            <person name="Koren S."/>
            <person name="Bechman K.B."/>
            <person name="Herman A."/>
            <person name="Abrahante J.E."/>
            <person name="Garbe J."/>
        </authorList>
    </citation>
    <scope>NUCLEOTIDE SEQUENCE</scope>
    <source>
        <strain evidence="2">Duluth1</strain>
        <tissue evidence="2">Whole animal</tissue>
    </source>
</reference>